<dbReference type="PANTHER" id="PTHR47197:SF3">
    <property type="entry name" value="DIHYDRO-HEME D1 DEHYDROGENASE"/>
    <property type="match status" value="1"/>
</dbReference>
<dbReference type="PANTHER" id="PTHR47197">
    <property type="entry name" value="PROTEIN NIRF"/>
    <property type="match status" value="1"/>
</dbReference>
<organism evidence="4 5">
    <name type="scientific">Paenibacillus baekrokdamisoli</name>
    <dbReference type="NCBI Taxonomy" id="1712516"/>
    <lineage>
        <taxon>Bacteria</taxon>
        <taxon>Bacillati</taxon>
        <taxon>Bacillota</taxon>
        <taxon>Bacilli</taxon>
        <taxon>Bacillales</taxon>
        <taxon>Paenibacillaceae</taxon>
        <taxon>Paenibacillus</taxon>
    </lineage>
</organism>
<keyword evidence="5" id="KW-1185">Reference proteome</keyword>
<evidence type="ECO:0000256" key="1">
    <source>
        <dbReference type="SAM" id="SignalP"/>
    </source>
</evidence>
<feature type="domain" description="Translation initiation factor beta propellor-like" evidence="3">
    <location>
        <begin position="55"/>
        <end position="190"/>
    </location>
</feature>
<dbReference type="InterPro" id="IPR015943">
    <property type="entry name" value="WD40/YVTN_repeat-like_dom_sf"/>
</dbReference>
<dbReference type="Proteomes" id="UP000275368">
    <property type="component" value="Chromosome"/>
</dbReference>
<proteinExistence type="predicted"/>
<feature type="chain" id="PRO_5018248341" description="Copper amine oxidase-like N-terminal domain-containing protein" evidence="1">
    <location>
        <begin position="32"/>
        <end position="757"/>
    </location>
</feature>
<dbReference type="Gene3D" id="2.130.10.10">
    <property type="entry name" value="YVTN repeat-like/Quinoprotein amine dehydrogenase"/>
    <property type="match status" value="2"/>
</dbReference>
<dbReference type="Pfam" id="PF07833">
    <property type="entry name" value="Cu_amine_oxidN1"/>
    <property type="match status" value="1"/>
</dbReference>
<evidence type="ECO:0000313" key="5">
    <source>
        <dbReference type="Proteomes" id="UP000275368"/>
    </source>
</evidence>
<feature type="signal peptide" evidence="1">
    <location>
        <begin position="1"/>
        <end position="31"/>
    </location>
</feature>
<dbReference type="SUPFAM" id="SSF55383">
    <property type="entry name" value="Copper amine oxidase, domain N"/>
    <property type="match status" value="1"/>
</dbReference>
<dbReference type="EMBL" id="AP019308">
    <property type="protein sequence ID" value="BBH22611.1"/>
    <property type="molecule type" value="Genomic_DNA"/>
</dbReference>
<dbReference type="InterPro" id="IPR051200">
    <property type="entry name" value="Host-pathogen_enzymatic-act"/>
</dbReference>
<reference evidence="4 5" key="1">
    <citation type="submission" date="2018-11" db="EMBL/GenBank/DDBJ databases">
        <title>Complete genome sequence of Paenibacillus baekrokdamisoli strain KCTC 33723.</title>
        <authorList>
            <person name="Kang S.W."/>
            <person name="Lee K.C."/>
            <person name="Kim K.K."/>
            <person name="Kim J.S."/>
            <person name="Kim D.S."/>
            <person name="Ko S.H."/>
            <person name="Yang S.H."/>
            <person name="Lee J.S."/>
        </authorList>
    </citation>
    <scope>NUCLEOTIDE SEQUENCE [LARGE SCALE GENOMIC DNA]</scope>
    <source>
        <strain evidence="4 5">KCTC 33723</strain>
    </source>
</reference>
<dbReference type="OrthoDB" id="2379109at2"/>
<dbReference type="InterPro" id="IPR012854">
    <property type="entry name" value="Cu_amine_oxidase-like_N"/>
</dbReference>
<protein>
    <recommendedName>
        <fullName evidence="6">Copper amine oxidase-like N-terminal domain-containing protein</fullName>
    </recommendedName>
</protein>
<dbReference type="AlphaFoldDB" id="A0A3G9J9U8"/>
<evidence type="ECO:0008006" key="6">
    <source>
        <dbReference type="Google" id="ProtNLM"/>
    </source>
</evidence>
<feature type="domain" description="Copper amine oxidase-like N-terminal" evidence="2">
    <location>
        <begin position="526"/>
        <end position="624"/>
    </location>
</feature>
<dbReference type="SUPFAM" id="SSF50978">
    <property type="entry name" value="WD40 repeat-like"/>
    <property type="match status" value="1"/>
</dbReference>
<dbReference type="Gene3D" id="3.30.457.10">
    <property type="entry name" value="Copper amine oxidase-like, N-terminal domain"/>
    <property type="match status" value="1"/>
</dbReference>
<sequence>MIQKGDSPMKKWFFTLLFIIICLFMSNSALAKSSVNLPVVNTYVSGNANHLLISSDSKYAFTAGNSQAYIWRLNGGQSKEIVDLSYQFVRDAAFSPDGQQLVVSAGAPYSSLSSQLVFYDSQSGNETKKISVGYDNMANSLAFSNDGKSLVIGLRGQISIIDLTSNTEKLKLSINQYANIIRFHPKQDQFAVVICEDYRDGEPVILQIRDAHTGEILKSFGDILPKWIYNDRDFLDMAYSPDGKYLILSTQNGQSGTLVFDVQNDYKRIATISQNGSVSFNADSTLAVIGNQVFRVNQFGKPLNGISSDLVNPYLVNLSPDGRYLVTLYQDKVRVFDAASLSKMKVEVSGRSEGYVPSPVVVNGTGMFPIGKILNVLDISGTETVVRDPKPTYSYVTFRGSCYAISEGKTEVTEYVVDESGVCFEPTGKVYKLEKAALYVDREGIYVPLSFISEVIVGPKNDTIYQSDDNILVFNMYTWDELDSKEPEKPNKPTIPVTIPITLAMKINSPWLLTTDDGNLFDDKDHNVTPVTRQGTTLLPIAPIISKLGGKTTWNSTEKKVTITLNKNTIELWIDRKTALVNGVSKALTVPPTSIKGRTMIPVRFVTENLGADVKWYKDSQMLVIYYGGAVENATDLFTFEYKLTLLDPYQKKEDNKTTLEDVVKENQKKHDQVKYNDKDPLDYYGKMIHVGDIVDSGTFDGVVKKINGTKVLVYWNHASFLVDTGKEKETAALFGIKWLSEQWVEAKTVTFSGSGY</sequence>
<evidence type="ECO:0000259" key="3">
    <source>
        <dbReference type="Pfam" id="PF08662"/>
    </source>
</evidence>
<evidence type="ECO:0000313" key="4">
    <source>
        <dbReference type="EMBL" id="BBH22611.1"/>
    </source>
</evidence>
<gene>
    <name evidence="4" type="ORF">Back11_39560</name>
</gene>
<dbReference type="InterPro" id="IPR036322">
    <property type="entry name" value="WD40_repeat_dom_sf"/>
</dbReference>
<accession>A0A3G9J9U8</accession>
<dbReference type="InterPro" id="IPR013979">
    <property type="entry name" value="TIF_beta_prop-like"/>
</dbReference>
<keyword evidence="1" id="KW-0732">Signal</keyword>
<dbReference type="InterPro" id="IPR036582">
    <property type="entry name" value="Mao_N_sf"/>
</dbReference>
<evidence type="ECO:0000259" key="2">
    <source>
        <dbReference type="Pfam" id="PF07833"/>
    </source>
</evidence>
<dbReference type="KEGG" id="pbk:Back11_39560"/>
<name>A0A3G9J9U8_9BACL</name>
<dbReference type="Pfam" id="PF08662">
    <property type="entry name" value="eIF2A"/>
    <property type="match status" value="1"/>
</dbReference>